<reference evidence="2 3" key="1">
    <citation type="submission" date="2024-06" db="EMBL/GenBank/DDBJ databases">
        <authorList>
            <person name="Woo H."/>
        </authorList>
    </citation>
    <scope>NUCLEOTIDE SEQUENCE [LARGE SCALE GENOMIC DNA]</scope>
    <source>
        <strain evidence="2 3">Si-c</strain>
    </source>
</reference>
<evidence type="ECO:0000313" key="2">
    <source>
        <dbReference type="EMBL" id="MEW9571065.1"/>
    </source>
</evidence>
<evidence type="ECO:0000256" key="1">
    <source>
        <dbReference type="SAM" id="SignalP"/>
    </source>
</evidence>
<sequence length="149" mass="15956">MKSALTGLLSLSLAVAANAAPAQTKPKTPAYTPLRPVADCLRTDRIDEWHVVNPRTLTVRNGPNRFLVKLQASCPQLGYGPPTLRFQTSKANRAVAPFSICGEAGESVRSMQPPPCPIQSVRKIDKAEFDKLSAHAGRNGSGANQPTKP</sequence>
<dbReference type="RefSeq" id="WP_367853128.1">
    <property type="nucleotide sequence ID" value="NZ_JBFOHK010000001.1"/>
</dbReference>
<feature type="signal peptide" evidence="1">
    <location>
        <begin position="1"/>
        <end position="19"/>
    </location>
</feature>
<dbReference type="InterPro" id="IPR045500">
    <property type="entry name" value="DUF6491"/>
</dbReference>
<dbReference type="Pfam" id="PF20101">
    <property type="entry name" value="DUF6491"/>
    <property type="match status" value="1"/>
</dbReference>
<gene>
    <name evidence="2" type="ORF">ABQJ54_04830</name>
</gene>
<accession>A0ABV3QBA0</accession>
<dbReference type="Proteomes" id="UP001556220">
    <property type="component" value="Unassembled WGS sequence"/>
</dbReference>
<feature type="chain" id="PRO_5045650802" evidence="1">
    <location>
        <begin position="20"/>
        <end position="149"/>
    </location>
</feature>
<evidence type="ECO:0000313" key="3">
    <source>
        <dbReference type="Proteomes" id="UP001556220"/>
    </source>
</evidence>
<keyword evidence="3" id="KW-1185">Reference proteome</keyword>
<comment type="caution">
    <text evidence="2">The sequence shown here is derived from an EMBL/GenBank/DDBJ whole genome shotgun (WGS) entry which is preliminary data.</text>
</comment>
<proteinExistence type="predicted"/>
<dbReference type="EMBL" id="JBFOHK010000001">
    <property type="protein sequence ID" value="MEW9571065.1"/>
    <property type="molecule type" value="Genomic_DNA"/>
</dbReference>
<keyword evidence="1" id="KW-0732">Signal</keyword>
<organism evidence="2 3">
    <name type="scientific">Rhodanobacter lycopersici</name>
    <dbReference type="NCBI Taxonomy" id="3162487"/>
    <lineage>
        <taxon>Bacteria</taxon>
        <taxon>Pseudomonadati</taxon>
        <taxon>Pseudomonadota</taxon>
        <taxon>Gammaproteobacteria</taxon>
        <taxon>Lysobacterales</taxon>
        <taxon>Rhodanobacteraceae</taxon>
        <taxon>Rhodanobacter</taxon>
    </lineage>
</organism>
<protein>
    <submittedName>
        <fullName evidence="2">DUF6491 family protein</fullName>
    </submittedName>
</protein>
<name>A0ABV3QBA0_9GAMM</name>